<dbReference type="Proteomes" id="UP000735302">
    <property type="component" value="Unassembled WGS sequence"/>
</dbReference>
<comment type="caution">
    <text evidence="2">The sequence shown here is derived from an EMBL/GenBank/DDBJ whole genome shotgun (WGS) entry which is preliminary data.</text>
</comment>
<dbReference type="AlphaFoldDB" id="A0AAV4B4T1"/>
<dbReference type="EMBL" id="BLXT01004526">
    <property type="protein sequence ID" value="GFO14088.1"/>
    <property type="molecule type" value="Genomic_DNA"/>
</dbReference>
<reference evidence="2 3" key="1">
    <citation type="journal article" date="2021" name="Elife">
        <title>Chloroplast acquisition without the gene transfer in kleptoplastic sea slugs, Plakobranchus ocellatus.</title>
        <authorList>
            <person name="Maeda T."/>
            <person name="Takahashi S."/>
            <person name="Yoshida T."/>
            <person name="Shimamura S."/>
            <person name="Takaki Y."/>
            <person name="Nagai Y."/>
            <person name="Toyoda A."/>
            <person name="Suzuki Y."/>
            <person name="Arimoto A."/>
            <person name="Ishii H."/>
            <person name="Satoh N."/>
            <person name="Nishiyama T."/>
            <person name="Hasebe M."/>
            <person name="Maruyama T."/>
            <person name="Minagawa J."/>
            <person name="Obokata J."/>
            <person name="Shigenobu S."/>
        </authorList>
    </citation>
    <scope>NUCLEOTIDE SEQUENCE [LARGE SCALE GENOMIC DNA]</scope>
</reference>
<sequence length="112" mass="12178">MVMMMISVTTGDDDDDDDDDKEEEVGNDDDDDDDDNDDDNDAAAAVLLLLLLMESDRETGWLAENIASPQQGDLSFQALRQARALMTGLEPATECSCRFQGGFSIHCATDAP</sequence>
<feature type="compositionally biased region" description="Acidic residues" evidence="1">
    <location>
        <begin position="11"/>
        <end position="40"/>
    </location>
</feature>
<feature type="region of interest" description="Disordered" evidence="1">
    <location>
        <begin position="1"/>
        <end position="40"/>
    </location>
</feature>
<keyword evidence="3" id="KW-1185">Reference proteome</keyword>
<evidence type="ECO:0000313" key="2">
    <source>
        <dbReference type="EMBL" id="GFO14088.1"/>
    </source>
</evidence>
<accession>A0AAV4B4T1</accession>
<organism evidence="2 3">
    <name type="scientific">Plakobranchus ocellatus</name>
    <dbReference type="NCBI Taxonomy" id="259542"/>
    <lineage>
        <taxon>Eukaryota</taxon>
        <taxon>Metazoa</taxon>
        <taxon>Spiralia</taxon>
        <taxon>Lophotrochozoa</taxon>
        <taxon>Mollusca</taxon>
        <taxon>Gastropoda</taxon>
        <taxon>Heterobranchia</taxon>
        <taxon>Euthyneura</taxon>
        <taxon>Panpulmonata</taxon>
        <taxon>Sacoglossa</taxon>
        <taxon>Placobranchoidea</taxon>
        <taxon>Plakobranchidae</taxon>
        <taxon>Plakobranchus</taxon>
    </lineage>
</organism>
<proteinExistence type="predicted"/>
<gene>
    <name evidence="2" type="ORF">PoB_004059300</name>
</gene>
<evidence type="ECO:0000313" key="3">
    <source>
        <dbReference type="Proteomes" id="UP000735302"/>
    </source>
</evidence>
<name>A0AAV4B4T1_9GAST</name>
<protein>
    <submittedName>
        <fullName evidence="2">Uncharacterized protein</fullName>
    </submittedName>
</protein>
<evidence type="ECO:0000256" key="1">
    <source>
        <dbReference type="SAM" id="MobiDB-lite"/>
    </source>
</evidence>